<evidence type="ECO:0000259" key="6">
    <source>
        <dbReference type="PROSITE" id="PS50123"/>
    </source>
</evidence>
<dbReference type="EMBL" id="BDGJ01000111">
    <property type="protein sequence ID" value="GAW92948.1"/>
    <property type="molecule type" value="Genomic_DNA"/>
</dbReference>
<comment type="caution">
    <text evidence="7">The sequence shown here is derived from an EMBL/GenBank/DDBJ whole genome shotgun (WGS) entry which is preliminary data.</text>
</comment>
<evidence type="ECO:0000256" key="1">
    <source>
        <dbReference type="ARBA" id="ARBA00001541"/>
    </source>
</evidence>
<dbReference type="InterPro" id="IPR000780">
    <property type="entry name" value="CheR_MeTrfase"/>
</dbReference>
<dbReference type="PROSITE" id="PS50123">
    <property type="entry name" value="CHER"/>
    <property type="match status" value="1"/>
</dbReference>
<dbReference type="GO" id="GO:0008983">
    <property type="term" value="F:protein-glutamate O-methyltransferase activity"/>
    <property type="evidence" value="ECO:0007669"/>
    <property type="project" value="UniProtKB-EC"/>
</dbReference>
<keyword evidence="5" id="KW-0949">S-adenosyl-L-methionine</keyword>
<dbReference type="Pfam" id="PF03705">
    <property type="entry name" value="CheR_N"/>
    <property type="match status" value="1"/>
</dbReference>
<dbReference type="SMART" id="SM00138">
    <property type="entry name" value="MeTrc"/>
    <property type="match status" value="1"/>
</dbReference>
<evidence type="ECO:0000256" key="3">
    <source>
        <dbReference type="ARBA" id="ARBA00022603"/>
    </source>
</evidence>
<dbReference type="Gene3D" id="1.10.155.10">
    <property type="entry name" value="Chemotaxis receptor methyltransferase CheR, N-terminal domain"/>
    <property type="match status" value="1"/>
</dbReference>
<evidence type="ECO:0000256" key="4">
    <source>
        <dbReference type="ARBA" id="ARBA00022679"/>
    </source>
</evidence>
<dbReference type="InterPro" id="IPR022642">
    <property type="entry name" value="CheR_C"/>
</dbReference>
<dbReference type="Proteomes" id="UP000197032">
    <property type="component" value="Unassembled WGS sequence"/>
</dbReference>
<keyword evidence="4 7" id="KW-0808">Transferase</keyword>
<evidence type="ECO:0000313" key="8">
    <source>
        <dbReference type="Proteomes" id="UP000197032"/>
    </source>
</evidence>
<reference evidence="8" key="1">
    <citation type="journal article" date="2017" name="Appl. Environ. Microbiol.">
        <title>Genomic Analysis of Calderihabitans maritimus KKC1, a Thermophilic, Hydrogenogenic, Carboxydotrophic Bacterium Isolated from Marine Sediment.</title>
        <authorList>
            <person name="Omae K."/>
            <person name="Yoneda Y."/>
            <person name="Fukuyama Y."/>
            <person name="Yoshida T."/>
            <person name="Sako Y."/>
        </authorList>
    </citation>
    <scope>NUCLEOTIDE SEQUENCE [LARGE SCALE GENOMIC DNA]</scope>
    <source>
        <strain evidence="8">KKC1</strain>
    </source>
</reference>
<gene>
    <name evidence="7" type="ORF">KKC1_20930</name>
</gene>
<dbReference type="AlphaFoldDB" id="A0A1Z5HU66"/>
<dbReference type="InterPro" id="IPR036804">
    <property type="entry name" value="CheR_N_sf"/>
</dbReference>
<accession>A0A1Z5HU66</accession>
<feature type="domain" description="CheR-type methyltransferase" evidence="6">
    <location>
        <begin position="1"/>
        <end position="257"/>
    </location>
</feature>
<keyword evidence="8" id="KW-1185">Reference proteome</keyword>
<organism evidence="7 8">
    <name type="scientific">Calderihabitans maritimus</name>
    <dbReference type="NCBI Taxonomy" id="1246530"/>
    <lineage>
        <taxon>Bacteria</taxon>
        <taxon>Bacillati</taxon>
        <taxon>Bacillota</taxon>
        <taxon>Clostridia</taxon>
        <taxon>Neomoorellales</taxon>
        <taxon>Calderihabitantaceae</taxon>
        <taxon>Calderihabitans</taxon>
    </lineage>
</organism>
<dbReference type="PANTHER" id="PTHR24422">
    <property type="entry name" value="CHEMOTAXIS PROTEIN METHYLTRANSFERASE"/>
    <property type="match status" value="1"/>
</dbReference>
<dbReference type="PANTHER" id="PTHR24422:SF19">
    <property type="entry name" value="CHEMOTAXIS PROTEIN METHYLTRANSFERASE"/>
    <property type="match status" value="1"/>
</dbReference>
<dbReference type="Gene3D" id="3.40.50.150">
    <property type="entry name" value="Vaccinia Virus protein VP39"/>
    <property type="match status" value="1"/>
</dbReference>
<name>A0A1Z5HU66_9FIRM</name>
<evidence type="ECO:0000256" key="5">
    <source>
        <dbReference type="ARBA" id="ARBA00022691"/>
    </source>
</evidence>
<evidence type="ECO:0000313" key="7">
    <source>
        <dbReference type="EMBL" id="GAW92948.1"/>
    </source>
</evidence>
<keyword evidence="3 7" id="KW-0489">Methyltransferase</keyword>
<proteinExistence type="predicted"/>
<sequence>MEFTDFKQQVYKQFGIDLNGYKERQLKRRITSLMLAQGFKDYRDYFLQLQKDRHQLKLFLDKLTINVSEFFRNPEVFAQLERQILPALLERSKRLRVWSAACSNGAEPYSIAILLDEIDPRGQHTIVATDVDLEILRVARAGEYGPDAVKNVSPQRLHRYFTIREGRYVIKETIRRRVWFRQHDLLVDRYGTNYDLILCRNVAIYFTRETQEKMHRKFFESLKPGGVLCIGASESIIGFKEIGFSKISPSLYKKEEKKGNQDAVD</sequence>
<comment type="catalytic activity">
    <reaction evidence="1">
        <text>L-glutamyl-[protein] + S-adenosyl-L-methionine = [protein]-L-glutamate 5-O-methyl ester + S-adenosyl-L-homocysteine</text>
        <dbReference type="Rhea" id="RHEA:24452"/>
        <dbReference type="Rhea" id="RHEA-COMP:10208"/>
        <dbReference type="Rhea" id="RHEA-COMP:10311"/>
        <dbReference type="ChEBI" id="CHEBI:29973"/>
        <dbReference type="ChEBI" id="CHEBI:57856"/>
        <dbReference type="ChEBI" id="CHEBI:59789"/>
        <dbReference type="ChEBI" id="CHEBI:82795"/>
        <dbReference type="EC" id="2.1.1.80"/>
    </reaction>
</comment>
<dbReference type="SUPFAM" id="SSF53335">
    <property type="entry name" value="S-adenosyl-L-methionine-dependent methyltransferases"/>
    <property type="match status" value="1"/>
</dbReference>
<dbReference type="EC" id="2.1.1.80" evidence="2"/>
<dbReference type="RefSeq" id="WP_088554192.1">
    <property type="nucleotide sequence ID" value="NZ_BDGJ01000111.1"/>
</dbReference>
<evidence type="ECO:0000256" key="2">
    <source>
        <dbReference type="ARBA" id="ARBA00012534"/>
    </source>
</evidence>
<dbReference type="InterPro" id="IPR050903">
    <property type="entry name" value="Bact_Chemotaxis_MeTrfase"/>
</dbReference>
<protein>
    <recommendedName>
        <fullName evidence="2">protein-glutamate O-methyltransferase</fullName>
        <ecNumber evidence="2">2.1.1.80</ecNumber>
    </recommendedName>
</protein>
<dbReference type="GO" id="GO:0032259">
    <property type="term" value="P:methylation"/>
    <property type="evidence" value="ECO:0007669"/>
    <property type="project" value="UniProtKB-KW"/>
</dbReference>
<dbReference type="InterPro" id="IPR022641">
    <property type="entry name" value="CheR_N"/>
</dbReference>
<dbReference type="Pfam" id="PF01739">
    <property type="entry name" value="CheR"/>
    <property type="match status" value="1"/>
</dbReference>
<dbReference type="OrthoDB" id="9816309at2"/>
<dbReference type="InterPro" id="IPR029063">
    <property type="entry name" value="SAM-dependent_MTases_sf"/>
</dbReference>
<dbReference type="SUPFAM" id="SSF47757">
    <property type="entry name" value="Chemotaxis receptor methyltransferase CheR, N-terminal domain"/>
    <property type="match status" value="1"/>
</dbReference>
<dbReference type="PRINTS" id="PR00996">
    <property type="entry name" value="CHERMTFRASE"/>
</dbReference>